<name>A0ABU8BHK4_9BRAD</name>
<dbReference type="GO" id="GO:0047995">
    <property type="term" value="F:(2R)-hydroxyphenylpyruvate reductase [NAD(P)H] activity"/>
    <property type="evidence" value="ECO:0007669"/>
    <property type="project" value="UniProtKB-EC"/>
</dbReference>
<gene>
    <name evidence="3" type="ORF">V1286_005560</name>
</gene>
<dbReference type="InterPro" id="IPR043143">
    <property type="entry name" value="Mal/L-sulf/L-lact_DH-like_NADP"/>
</dbReference>
<proteinExistence type="inferred from homology"/>
<dbReference type="InterPro" id="IPR003767">
    <property type="entry name" value="Malate/L-lactate_DH-like"/>
</dbReference>
<dbReference type="Pfam" id="PF02615">
    <property type="entry name" value="Ldh_2"/>
    <property type="match status" value="1"/>
</dbReference>
<accession>A0ABU8BHK4</accession>
<evidence type="ECO:0000256" key="2">
    <source>
        <dbReference type="ARBA" id="ARBA00023002"/>
    </source>
</evidence>
<sequence>MDTCDPRRPSDSVVVEVDRLLRLVFQIFKAAGCAPDEARAVSEGLVDASCAGHHSHGVVRVMRYLDWMGEGKLKPNQVPTIEVDAGAIAVVDGHQGFGQTVAPFAVDVGIEKARKLGVAVIGVKRSGHLGRLGDWAERAAVAELCSIHFANVNGHVLVAPFGGTQRRFSTAPFSIGIPRVGLDPVVVDFATSTVAEGKVLMAARGGKPVPDDALIMPDGSVSGDPSVLYGDTPDGQLPHPRRGTGAIRAFGEHKGSGLAFMCEVLAGLLTGSGTTGVNPKEGRLWSGMLGIYIDPTRFGEGEALSRSLSDFVDYVHETRPADVNAGVLVPGEVETNMRRVAHLNGVSLPLPVWADLQRMAGRFGVTC</sequence>
<dbReference type="InterPro" id="IPR036111">
    <property type="entry name" value="Mal/L-sulfo/L-lacto_DH-like_sf"/>
</dbReference>
<dbReference type="EC" id="1.1.1.-" evidence="3"/>
<comment type="similarity">
    <text evidence="1">Belongs to the LDH2/MDH2 oxidoreductase family.</text>
</comment>
<dbReference type="Gene3D" id="3.30.1370.60">
    <property type="entry name" value="Hypothetical oxidoreductase yiak, domain 2"/>
    <property type="match status" value="1"/>
</dbReference>
<evidence type="ECO:0000313" key="3">
    <source>
        <dbReference type="EMBL" id="MEH2558031.1"/>
    </source>
</evidence>
<dbReference type="PANTHER" id="PTHR11091">
    <property type="entry name" value="OXIDOREDUCTASE-RELATED"/>
    <property type="match status" value="1"/>
</dbReference>
<evidence type="ECO:0000256" key="1">
    <source>
        <dbReference type="ARBA" id="ARBA00006056"/>
    </source>
</evidence>
<dbReference type="RefSeq" id="WP_334484823.1">
    <property type="nucleotide sequence ID" value="NZ_JAZHRV010000001.1"/>
</dbReference>
<reference evidence="3 4" key="1">
    <citation type="submission" date="2024-02" db="EMBL/GenBank/DDBJ databases">
        <title>Adaptive strategies in a cosmopolitan and abundant soil bacterium.</title>
        <authorList>
            <person name="Carini P."/>
        </authorList>
    </citation>
    <scope>NUCLEOTIDE SEQUENCE [LARGE SCALE GENOMIC DNA]</scope>
    <source>
        <strain evidence="3 4">AZCC 1608</strain>
    </source>
</reference>
<dbReference type="EMBL" id="JAZHRV010000001">
    <property type="protein sequence ID" value="MEH2558031.1"/>
    <property type="molecule type" value="Genomic_DNA"/>
</dbReference>
<dbReference type="Gene3D" id="1.10.1530.10">
    <property type="match status" value="1"/>
</dbReference>
<organism evidence="3 4">
    <name type="scientific">Bradyrhizobium algeriense</name>
    <dbReference type="NCBI Taxonomy" id="634784"/>
    <lineage>
        <taxon>Bacteria</taxon>
        <taxon>Pseudomonadati</taxon>
        <taxon>Pseudomonadota</taxon>
        <taxon>Alphaproteobacteria</taxon>
        <taxon>Hyphomicrobiales</taxon>
        <taxon>Nitrobacteraceae</taxon>
        <taxon>Bradyrhizobium</taxon>
    </lineage>
</organism>
<keyword evidence="2 3" id="KW-0560">Oxidoreductase</keyword>
<dbReference type="Proteomes" id="UP001364224">
    <property type="component" value="Unassembled WGS sequence"/>
</dbReference>
<keyword evidence="4" id="KW-1185">Reference proteome</keyword>
<protein>
    <submittedName>
        <fullName evidence="3">Oxidoreductase</fullName>
        <ecNumber evidence="3">1.1.1.-</ecNumber>
        <ecNumber evidence="3">1.1.1.237</ecNumber>
    </submittedName>
</protein>
<dbReference type="PANTHER" id="PTHR11091:SF0">
    <property type="entry name" value="MALATE DEHYDROGENASE"/>
    <property type="match status" value="1"/>
</dbReference>
<dbReference type="InterPro" id="IPR043144">
    <property type="entry name" value="Mal/L-sulf/L-lact_DH-like_ah"/>
</dbReference>
<dbReference type="SUPFAM" id="SSF89733">
    <property type="entry name" value="L-sulfolactate dehydrogenase-like"/>
    <property type="match status" value="1"/>
</dbReference>
<dbReference type="EC" id="1.1.1.237" evidence="3"/>
<comment type="caution">
    <text evidence="3">The sequence shown here is derived from an EMBL/GenBank/DDBJ whole genome shotgun (WGS) entry which is preliminary data.</text>
</comment>
<evidence type="ECO:0000313" key="4">
    <source>
        <dbReference type="Proteomes" id="UP001364224"/>
    </source>
</evidence>